<feature type="compositionally biased region" description="Basic and acidic residues" evidence="3">
    <location>
        <begin position="1"/>
        <end position="18"/>
    </location>
</feature>
<evidence type="ECO:0000256" key="1">
    <source>
        <dbReference type="ARBA" id="ARBA00005567"/>
    </source>
</evidence>
<dbReference type="InterPro" id="IPR035984">
    <property type="entry name" value="Acyl-CoA-binding_sf"/>
</dbReference>
<dbReference type="GO" id="GO:0006631">
    <property type="term" value="P:fatty acid metabolic process"/>
    <property type="evidence" value="ECO:0007669"/>
    <property type="project" value="TreeGrafter"/>
</dbReference>
<protein>
    <submittedName>
        <fullName evidence="6">Acyl--binding domain-containing protein 4-like</fullName>
    </submittedName>
</protein>
<evidence type="ECO:0000313" key="7">
    <source>
        <dbReference type="EMBL" id="JAC77400.1"/>
    </source>
</evidence>
<evidence type="ECO:0000256" key="2">
    <source>
        <dbReference type="ARBA" id="ARBA00023121"/>
    </source>
</evidence>
<feature type="region of interest" description="Disordered" evidence="3">
    <location>
        <begin position="144"/>
        <end position="204"/>
    </location>
</feature>
<accession>A0A061QV50</accession>
<feature type="compositionally biased region" description="Polar residues" evidence="3">
    <location>
        <begin position="188"/>
        <end position="203"/>
    </location>
</feature>
<dbReference type="SUPFAM" id="SSF47027">
    <property type="entry name" value="Acyl-CoA binding protein"/>
    <property type="match status" value="1"/>
</dbReference>
<dbReference type="Gene3D" id="1.20.80.10">
    <property type="match status" value="1"/>
</dbReference>
<dbReference type="GO" id="GO:0005737">
    <property type="term" value="C:cytoplasm"/>
    <property type="evidence" value="ECO:0007669"/>
    <property type="project" value="TreeGrafter"/>
</dbReference>
<keyword evidence="2" id="KW-0446">Lipid-binding</keyword>
<dbReference type="PANTHER" id="PTHR23310">
    <property type="entry name" value="ACYL-COA-BINDING PROTEIN, ACBP"/>
    <property type="match status" value="1"/>
</dbReference>
<evidence type="ECO:0000259" key="4">
    <source>
        <dbReference type="PROSITE" id="PS51228"/>
    </source>
</evidence>
<dbReference type="AlphaFoldDB" id="A0A061QV50"/>
<feature type="domain" description="ACB" evidence="4">
    <location>
        <begin position="53"/>
        <end position="140"/>
    </location>
</feature>
<feature type="region of interest" description="Disordered" evidence="3">
    <location>
        <begin position="1"/>
        <end position="38"/>
    </location>
</feature>
<evidence type="ECO:0000313" key="6">
    <source>
        <dbReference type="EMBL" id="JAC64532.1"/>
    </source>
</evidence>
<dbReference type="PANTHER" id="PTHR23310:SF77">
    <property type="entry name" value="LD25952P"/>
    <property type="match status" value="1"/>
</dbReference>
<dbReference type="EMBL" id="GBEZ01008113">
    <property type="protein sequence ID" value="JAC77400.1"/>
    <property type="molecule type" value="Transcribed_RNA"/>
</dbReference>
<dbReference type="PROSITE" id="PS51228">
    <property type="entry name" value="ACB_2"/>
    <property type="match status" value="1"/>
</dbReference>
<reference evidence="6" key="1">
    <citation type="submission" date="2014-05" db="EMBL/GenBank/DDBJ databases">
        <title>The transcriptome of the halophilic microalga Tetraselmis sp. GSL018 isolated from the Great Salt Lake, Utah.</title>
        <authorList>
            <person name="Jinkerson R.E."/>
            <person name="D'Adamo S."/>
            <person name="Posewitz M.C."/>
        </authorList>
    </citation>
    <scope>NUCLEOTIDE SEQUENCE</scope>
    <source>
        <strain evidence="6">GSL018</strain>
    </source>
</reference>
<gene>
    <name evidence="7" type="ORF">TSPGSL018_17807</name>
    <name evidence="6" type="ORF">TSPGSL018_18121</name>
    <name evidence="5" type="ORF">TSPGSL018_29515</name>
</gene>
<dbReference type="Pfam" id="PF00887">
    <property type="entry name" value="ACBP"/>
    <property type="match status" value="1"/>
</dbReference>
<evidence type="ECO:0000313" key="5">
    <source>
        <dbReference type="EMBL" id="JAC60212.1"/>
    </source>
</evidence>
<dbReference type="EMBL" id="GBEZ01027052">
    <property type="protein sequence ID" value="JAC60212.1"/>
    <property type="molecule type" value="Transcribed_RNA"/>
</dbReference>
<evidence type="ECO:0000256" key="3">
    <source>
        <dbReference type="SAM" id="MobiDB-lite"/>
    </source>
</evidence>
<dbReference type="GO" id="GO:0000062">
    <property type="term" value="F:fatty-acyl-CoA binding"/>
    <property type="evidence" value="ECO:0007669"/>
    <property type="project" value="InterPro"/>
</dbReference>
<organism evidence="6">
    <name type="scientific">Tetraselmis sp. GSL018</name>
    <dbReference type="NCBI Taxonomy" id="582737"/>
    <lineage>
        <taxon>Eukaryota</taxon>
        <taxon>Viridiplantae</taxon>
        <taxon>Chlorophyta</taxon>
        <taxon>core chlorophytes</taxon>
        <taxon>Chlorodendrophyceae</taxon>
        <taxon>Chlorodendrales</taxon>
        <taxon>Chlorodendraceae</taxon>
        <taxon>Tetraselmis</taxon>
    </lineage>
</organism>
<name>A0A061QV50_9CHLO</name>
<comment type="similarity">
    <text evidence="1">Belongs to the ACBP family.</text>
</comment>
<dbReference type="InterPro" id="IPR014352">
    <property type="entry name" value="FERM/acyl-CoA-bd_prot_sf"/>
</dbReference>
<dbReference type="InterPro" id="IPR000582">
    <property type="entry name" value="Acyl-CoA-binding_protein"/>
</dbReference>
<sequence length="395" mass="43517">MSTDDHLKTDDRENRSSEDNTVASDVSSNPSAGTVERGCSGSGAVLASQLPYPEKFFVAARLSGAPEHAQFDLDDSVRLLLYALYRQATDGPCKDPRPSVFDPIGTAKYAAYSRLGNTNALEAMFLYVRTLEEEKPKLWDELSARVGTKDPGDQFGEMEKGKEDSPRESRPNFPEESEQEEPCAEADGSTQPPNESGKSSDTEQIAEAIPQKARLPGVPREPGAVDSVLHDTMRLSRLPSKEAARTRMQSLKPDMKAVVQRMMFVEELLSNQADLERKKREAAALGKAMDVPGGPDREIGIKVASLVECGKFVVGVIEREVADWTDIAAEELAAGPEDMICDRGTFAFRHLPRLARLRAEWVQHLAHWEKMKAAIPPHAEPGFSIYNMLFQSITA</sequence>
<feature type="compositionally biased region" description="Acidic residues" evidence="3">
    <location>
        <begin position="175"/>
        <end position="184"/>
    </location>
</feature>
<proteinExistence type="inferred from homology"/>
<feature type="compositionally biased region" description="Basic and acidic residues" evidence="3">
    <location>
        <begin position="144"/>
        <end position="170"/>
    </location>
</feature>
<feature type="compositionally biased region" description="Polar residues" evidence="3">
    <location>
        <begin position="19"/>
        <end position="32"/>
    </location>
</feature>
<dbReference type="EMBL" id="GBEZ01022304">
    <property type="protein sequence ID" value="JAC64532.1"/>
    <property type="molecule type" value="Transcribed_RNA"/>
</dbReference>